<organism evidence="1 2">
    <name type="scientific">Parastrongyloides trichosuri</name>
    <name type="common">Possum-specific nematode worm</name>
    <dbReference type="NCBI Taxonomy" id="131310"/>
    <lineage>
        <taxon>Eukaryota</taxon>
        <taxon>Metazoa</taxon>
        <taxon>Ecdysozoa</taxon>
        <taxon>Nematoda</taxon>
        <taxon>Chromadorea</taxon>
        <taxon>Rhabditida</taxon>
        <taxon>Tylenchina</taxon>
        <taxon>Panagrolaimomorpha</taxon>
        <taxon>Strongyloidoidea</taxon>
        <taxon>Strongyloididae</taxon>
        <taxon>Parastrongyloides</taxon>
    </lineage>
</organism>
<dbReference type="Gene3D" id="3.90.280.10">
    <property type="entry name" value="PEBP-like"/>
    <property type="match status" value="1"/>
</dbReference>
<dbReference type="FunFam" id="3.90.280.10:FF:000006">
    <property type="entry name" value="protein D3"/>
    <property type="match status" value="1"/>
</dbReference>
<sequence>MTSSLSFFFRSSTISKVCTLTKPHLHYRVFSNTMSVEAFKKNEIVPDVVSKIPQKVVKVSFDSGVSVNMGNKLTPRQVKNLPKVEFDADPQGLYTLAMTDPDAPSRTDPKFREWEHWLVVNIPGNNISKGDTLAEYVGSGPPSGTGFHRYVYLVYKQQGKITDKEHGLLKNTSGAGRGGFKIEQFANKHKLEGPIAGNFYEAEWDDYVPELYKQLGG</sequence>
<dbReference type="STRING" id="131310.A0A0N4Z6M9"/>
<dbReference type="PANTHER" id="PTHR11362:SF82">
    <property type="entry name" value="PHOSPHATIDYLETHANOLAMINE-BINDING PROTEIN 4"/>
    <property type="match status" value="1"/>
</dbReference>
<name>A0A0N4Z6M9_PARTI</name>
<dbReference type="InterPro" id="IPR035810">
    <property type="entry name" value="PEBP_euk"/>
</dbReference>
<accession>A0A0N4Z6M9</accession>
<protein>
    <submittedName>
        <fullName evidence="2">Phosphatidylethanolamine-binding protein</fullName>
    </submittedName>
</protein>
<reference evidence="2" key="1">
    <citation type="submission" date="2017-02" db="UniProtKB">
        <authorList>
            <consortium name="WormBaseParasite"/>
        </authorList>
    </citation>
    <scope>IDENTIFICATION</scope>
</reference>
<dbReference type="SUPFAM" id="SSF49777">
    <property type="entry name" value="PEBP-like"/>
    <property type="match status" value="1"/>
</dbReference>
<evidence type="ECO:0000313" key="2">
    <source>
        <dbReference type="WBParaSite" id="PTRK_0000283500.1"/>
    </source>
</evidence>
<keyword evidence="1" id="KW-1185">Reference proteome</keyword>
<dbReference type="CDD" id="cd00866">
    <property type="entry name" value="PEBP_euk"/>
    <property type="match status" value="1"/>
</dbReference>
<dbReference type="Proteomes" id="UP000038045">
    <property type="component" value="Unplaced"/>
</dbReference>
<evidence type="ECO:0000313" key="1">
    <source>
        <dbReference type="Proteomes" id="UP000038045"/>
    </source>
</evidence>
<dbReference type="InterPro" id="IPR036610">
    <property type="entry name" value="PEBP-like_sf"/>
</dbReference>
<dbReference type="PANTHER" id="PTHR11362">
    <property type="entry name" value="PHOSPHATIDYLETHANOLAMINE-BINDING PROTEIN"/>
    <property type="match status" value="1"/>
</dbReference>
<dbReference type="InterPro" id="IPR008914">
    <property type="entry name" value="PEBP"/>
</dbReference>
<dbReference type="WBParaSite" id="PTRK_0000283500.1">
    <property type="protein sequence ID" value="PTRK_0000283500.1"/>
    <property type="gene ID" value="PTRK_0000283500"/>
</dbReference>
<dbReference type="Pfam" id="PF01161">
    <property type="entry name" value="PBP"/>
    <property type="match status" value="1"/>
</dbReference>
<dbReference type="AlphaFoldDB" id="A0A0N4Z6M9"/>
<proteinExistence type="predicted"/>